<evidence type="ECO:0000313" key="1">
    <source>
        <dbReference type="EMBL" id="KAI4319716.1"/>
    </source>
</evidence>
<sequence length="131" mass="15233">MVEHVGFKVFVKNLKPHFELVTLNKLEADCLEIYYKDKQKVGEELDRLLGRICVCIDVWDSKENDLKYFCLAAHFIDETWQIRKKLLSFMAIDSSHTISSSASKMKSKFDNYWGKCNFGLAIAAFWIPDSK</sequence>
<accession>A0ACB9M6T7</accession>
<name>A0ACB9M6T7_9MYRT</name>
<keyword evidence="2" id="KW-1185">Reference proteome</keyword>
<organism evidence="1 2">
    <name type="scientific">Melastoma candidum</name>
    <dbReference type="NCBI Taxonomy" id="119954"/>
    <lineage>
        <taxon>Eukaryota</taxon>
        <taxon>Viridiplantae</taxon>
        <taxon>Streptophyta</taxon>
        <taxon>Embryophyta</taxon>
        <taxon>Tracheophyta</taxon>
        <taxon>Spermatophyta</taxon>
        <taxon>Magnoliopsida</taxon>
        <taxon>eudicotyledons</taxon>
        <taxon>Gunneridae</taxon>
        <taxon>Pentapetalae</taxon>
        <taxon>rosids</taxon>
        <taxon>malvids</taxon>
        <taxon>Myrtales</taxon>
        <taxon>Melastomataceae</taxon>
        <taxon>Melastomatoideae</taxon>
        <taxon>Melastomateae</taxon>
        <taxon>Melastoma</taxon>
    </lineage>
</organism>
<dbReference type="Proteomes" id="UP001057402">
    <property type="component" value="Chromosome 10"/>
</dbReference>
<dbReference type="EMBL" id="CM042889">
    <property type="protein sequence ID" value="KAI4319716.1"/>
    <property type="molecule type" value="Genomic_DNA"/>
</dbReference>
<proteinExistence type="predicted"/>
<reference evidence="2" key="1">
    <citation type="journal article" date="2023" name="Front. Plant Sci.">
        <title>Chromosomal-level genome assembly of Melastoma candidum provides insights into trichome evolution.</title>
        <authorList>
            <person name="Zhong Y."/>
            <person name="Wu W."/>
            <person name="Sun C."/>
            <person name="Zou P."/>
            <person name="Liu Y."/>
            <person name="Dai S."/>
            <person name="Zhou R."/>
        </authorList>
    </citation>
    <scope>NUCLEOTIDE SEQUENCE [LARGE SCALE GENOMIC DNA]</scope>
</reference>
<protein>
    <submittedName>
        <fullName evidence="1">Uncharacterized protein</fullName>
    </submittedName>
</protein>
<gene>
    <name evidence="1" type="ORF">MLD38_033285</name>
</gene>
<evidence type="ECO:0000313" key="2">
    <source>
        <dbReference type="Proteomes" id="UP001057402"/>
    </source>
</evidence>
<comment type="caution">
    <text evidence="1">The sequence shown here is derived from an EMBL/GenBank/DDBJ whole genome shotgun (WGS) entry which is preliminary data.</text>
</comment>